<sequence length="120" mass="13141">MAMTTSASDAMWPIPTLLASTPSGREVREYYVDEGTPSVDMTVATHAPLRSSALPDAPLLPWWGFFLGALIAMLMTLVVYKLVRGKRKGRHLYRTVPLAQLVSVCESGEGATEDYVLIEV</sequence>
<dbReference type="VEuPathDB" id="FungiDB:SDRG_07777"/>
<protein>
    <submittedName>
        <fullName evidence="2">Uncharacterized protein</fullName>
    </submittedName>
</protein>
<feature type="transmembrane region" description="Helical" evidence="1">
    <location>
        <begin position="62"/>
        <end position="83"/>
    </location>
</feature>
<dbReference type="EMBL" id="JH767153">
    <property type="protein sequence ID" value="EQC34981.1"/>
    <property type="molecule type" value="Genomic_DNA"/>
</dbReference>
<keyword evidence="1" id="KW-0472">Membrane</keyword>
<keyword evidence="1" id="KW-1133">Transmembrane helix</keyword>
<organism evidence="2 3">
    <name type="scientific">Saprolegnia diclina (strain VS20)</name>
    <dbReference type="NCBI Taxonomy" id="1156394"/>
    <lineage>
        <taxon>Eukaryota</taxon>
        <taxon>Sar</taxon>
        <taxon>Stramenopiles</taxon>
        <taxon>Oomycota</taxon>
        <taxon>Saprolegniomycetes</taxon>
        <taxon>Saprolegniales</taxon>
        <taxon>Saprolegniaceae</taxon>
        <taxon>Saprolegnia</taxon>
    </lineage>
</organism>
<evidence type="ECO:0000256" key="1">
    <source>
        <dbReference type="SAM" id="Phobius"/>
    </source>
</evidence>
<dbReference type="AlphaFoldDB" id="T0QJW4"/>
<proteinExistence type="predicted"/>
<dbReference type="OrthoDB" id="72126at2759"/>
<evidence type="ECO:0000313" key="2">
    <source>
        <dbReference type="EMBL" id="EQC34981.1"/>
    </source>
</evidence>
<keyword evidence="3" id="KW-1185">Reference proteome</keyword>
<dbReference type="InParanoid" id="T0QJW4"/>
<accession>T0QJW4</accession>
<reference evidence="2 3" key="1">
    <citation type="submission" date="2012-04" db="EMBL/GenBank/DDBJ databases">
        <title>The Genome Sequence of Saprolegnia declina VS20.</title>
        <authorList>
            <consortium name="The Broad Institute Genome Sequencing Platform"/>
            <person name="Russ C."/>
            <person name="Nusbaum C."/>
            <person name="Tyler B."/>
            <person name="van West P."/>
            <person name="Dieguez-Uribeondo J."/>
            <person name="de Bruijn I."/>
            <person name="Tripathy S."/>
            <person name="Jiang R."/>
            <person name="Young S.K."/>
            <person name="Zeng Q."/>
            <person name="Gargeya S."/>
            <person name="Fitzgerald M."/>
            <person name="Haas B."/>
            <person name="Abouelleil A."/>
            <person name="Alvarado L."/>
            <person name="Arachchi H.M."/>
            <person name="Berlin A."/>
            <person name="Chapman S.B."/>
            <person name="Goldberg J."/>
            <person name="Griggs A."/>
            <person name="Gujja S."/>
            <person name="Hansen M."/>
            <person name="Howarth C."/>
            <person name="Imamovic A."/>
            <person name="Larimer J."/>
            <person name="McCowen C."/>
            <person name="Montmayeur A."/>
            <person name="Murphy C."/>
            <person name="Neiman D."/>
            <person name="Pearson M."/>
            <person name="Priest M."/>
            <person name="Roberts A."/>
            <person name="Saif S."/>
            <person name="Shea T."/>
            <person name="Sisk P."/>
            <person name="Sykes S."/>
            <person name="Wortman J."/>
            <person name="Nusbaum C."/>
            <person name="Birren B."/>
        </authorList>
    </citation>
    <scope>NUCLEOTIDE SEQUENCE [LARGE SCALE GENOMIC DNA]</scope>
    <source>
        <strain evidence="2 3">VS20</strain>
    </source>
</reference>
<dbReference type="RefSeq" id="XP_008611853.1">
    <property type="nucleotide sequence ID" value="XM_008613631.1"/>
</dbReference>
<dbReference type="Proteomes" id="UP000030762">
    <property type="component" value="Unassembled WGS sequence"/>
</dbReference>
<name>T0QJW4_SAPDV</name>
<keyword evidence="1" id="KW-0812">Transmembrane</keyword>
<evidence type="ECO:0000313" key="3">
    <source>
        <dbReference type="Proteomes" id="UP000030762"/>
    </source>
</evidence>
<gene>
    <name evidence="2" type="ORF">SDRG_07777</name>
</gene>
<dbReference type="GeneID" id="19948504"/>
<dbReference type="OMA" id="KGRHLYR"/>